<dbReference type="InterPro" id="IPR006295">
    <property type="entry name" value="DNA_primase_DnaG"/>
</dbReference>
<dbReference type="GO" id="GO:0008270">
    <property type="term" value="F:zinc ion binding"/>
    <property type="evidence" value="ECO:0007669"/>
    <property type="project" value="UniProtKB-UniRule"/>
</dbReference>
<dbReference type="PIRSF" id="PIRSF002811">
    <property type="entry name" value="DnaG"/>
    <property type="match status" value="1"/>
</dbReference>
<dbReference type="EMBL" id="MEUT01000051">
    <property type="protein sequence ID" value="OGC49379.1"/>
    <property type="molecule type" value="Genomic_DNA"/>
</dbReference>
<evidence type="ECO:0000256" key="3">
    <source>
        <dbReference type="ARBA" id="ARBA00022679"/>
    </source>
</evidence>
<evidence type="ECO:0000256" key="14">
    <source>
        <dbReference type="PIRSR" id="PIRSR002811-1"/>
    </source>
</evidence>
<evidence type="ECO:0000256" key="4">
    <source>
        <dbReference type="ARBA" id="ARBA00022695"/>
    </source>
</evidence>
<keyword evidence="2 12" id="KW-0639">Primosome</keyword>
<dbReference type="Gene3D" id="1.10.860.10">
    <property type="entry name" value="DNAb Helicase, Chain A"/>
    <property type="match status" value="1"/>
</dbReference>
<evidence type="ECO:0000256" key="10">
    <source>
        <dbReference type="ARBA" id="ARBA00023125"/>
    </source>
</evidence>
<dbReference type="InterPro" id="IPR006171">
    <property type="entry name" value="TOPRIM_dom"/>
</dbReference>
<evidence type="ECO:0000259" key="16">
    <source>
        <dbReference type="PROSITE" id="PS50880"/>
    </source>
</evidence>
<dbReference type="SUPFAM" id="SSF57783">
    <property type="entry name" value="Zinc beta-ribbon"/>
    <property type="match status" value="1"/>
</dbReference>
<dbReference type="InterPro" id="IPR034151">
    <property type="entry name" value="TOPRIM_DnaG_bac"/>
</dbReference>
<dbReference type="InterPro" id="IPR030846">
    <property type="entry name" value="DnaG_bac"/>
</dbReference>
<organism evidence="17 18">
    <name type="scientific">candidate division WWE3 bacterium RBG_16_37_10</name>
    <dbReference type="NCBI Taxonomy" id="1802610"/>
    <lineage>
        <taxon>Bacteria</taxon>
        <taxon>Katanobacteria</taxon>
    </lineage>
</organism>
<dbReference type="Gene3D" id="3.40.1360.10">
    <property type="match status" value="1"/>
</dbReference>
<dbReference type="InterPro" id="IPR016136">
    <property type="entry name" value="DNA_helicase_N/primase_C"/>
</dbReference>
<dbReference type="InterPro" id="IPR037068">
    <property type="entry name" value="DNA_primase_core_N_sf"/>
</dbReference>
<dbReference type="GO" id="GO:0005737">
    <property type="term" value="C:cytoplasm"/>
    <property type="evidence" value="ECO:0007669"/>
    <property type="project" value="TreeGrafter"/>
</dbReference>
<proteinExistence type="inferred from homology"/>
<dbReference type="InterPro" id="IPR019475">
    <property type="entry name" value="DNA_primase_DnaB-bd"/>
</dbReference>
<feature type="domain" description="Toprim" evidence="16">
    <location>
        <begin position="251"/>
        <end position="330"/>
    </location>
</feature>
<keyword evidence="15" id="KW-0175">Coiled coil</keyword>
<evidence type="ECO:0000256" key="8">
    <source>
        <dbReference type="ARBA" id="ARBA00022833"/>
    </source>
</evidence>
<dbReference type="SMART" id="SM00493">
    <property type="entry name" value="TOPRIM"/>
    <property type="match status" value="1"/>
</dbReference>
<accession>A0A1F4UWR4</accession>
<dbReference type="EC" id="2.7.7.101" evidence="12"/>
<keyword evidence="7 12" id="KW-0863">Zinc-finger</keyword>
<comment type="cofactor">
    <cofactor evidence="12 13 14">
        <name>Zn(2+)</name>
        <dbReference type="ChEBI" id="CHEBI:29105"/>
    </cofactor>
    <text evidence="12 13 14">Binds 1 zinc ion per monomer.</text>
</comment>
<dbReference type="SUPFAM" id="SSF56731">
    <property type="entry name" value="DNA primase core"/>
    <property type="match status" value="1"/>
</dbReference>
<dbReference type="PANTHER" id="PTHR30313">
    <property type="entry name" value="DNA PRIMASE"/>
    <property type="match status" value="1"/>
</dbReference>
<dbReference type="NCBIfam" id="TIGR01391">
    <property type="entry name" value="dnaG"/>
    <property type="match status" value="1"/>
</dbReference>
<feature type="coiled-coil region" evidence="15">
    <location>
        <begin position="539"/>
        <end position="583"/>
    </location>
</feature>
<evidence type="ECO:0000256" key="5">
    <source>
        <dbReference type="ARBA" id="ARBA00022705"/>
    </source>
</evidence>
<dbReference type="GO" id="GO:0003677">
    <property type="term" value="F:DNA binding"/>
    <property type="evidence" value="ECO:0007669"/>
    <property type="project" value="UniProtKB-KW"/>
</dbReference>
<keyword evidence="9" id="KW-0460">Magnesium</keyword>
<keyword evidence="1 12" id="KW-0240">DNA-directed RNA polymerase</keyword>
<dbReference type="Pfam" id="PF10410">
    <property type="entry name" value="DnaB_bind"/>
    <property type="match status" value="1"/>
</dbReference>
<keyword evidence="11 12" id="KW-0804">Transcription</keyword>
<dbReference type="SMART" id="SM00400">
    <property type="entry name" value="ZnF_CHCC"/>
    <property type="match status" value="1"/>
</dbReference>
<comment type="function">
    <text evidence="12 13">RNA polymerase that catalyzes the synthesis of short RNA molecules used as primers for DNA polymerase during DNA replication.</text>
</comment>
<evidence type="ECO:0000256" key="6">
    <source>
        <dbReference type="ARBA" id="ARBA00022723"/>
    </source>
</evidence>
<keyword evidence="6 12" id="KW-0479">Metal-binding</keyword>
<dbReference type="InterPro" id="IPR050219">
    <property type="entry name" value="DnaG_primase"/>
</dbReference>
<evidence type="ECO:0000256" key="9">
    <source>
        <dbReference type="ARBA" id="ARBA00022842"/>
    </source>
</evidence>
<feature type="zinc finger region" description="CHC2-type" evidence="12 14">
    <location>
        <begin position="34"/>
        <end position="58"/>
    </location>
</feature>
<keyword evidence="8 12" id="KW-0862">Zinc</keyword>
<comment type="caution">
    <text evidence="17">The sequence shown here is derived from an EMBL/GenBank/DDBJ whole genome shotgun (WGS) entry which is preliminary data.</text>
</comment>
<comment type="catalytic activity">
    <reaction evidence="12">
        <text>ssDNA + n NTP = ssDNA/pppN(pN)n-1 hybrid + (n-1) diphosphate.</text>
        <dbReference type="EC" id="2.7.7.101"/>
    </reaction>
</comment>
<name>A0A1F4UWR4_UNCKA</name>
<dbReference type="Pfam" id="PF01807">
    <property type="entry name" value="Zn_ribbon_DnaG"/>
    <property type="match status" value="1"/>
</dbReference>
<evidence type="ECO:0000256" key="7">
    <source>
        <dbReference type="ARBA" id="ARBA00022771"/>
    </source>
</evidence>
<sequence>MTPIEEIKQRLSIVDVVGHYVSLKKSGRNYKGLCPFHGEKTPSFMVSEELGIFKCFGCNKAGDIFKFIQEIEGLEFPQALKILADKAGVHIESEYEDKFAKKKKLLFEINHLSAEFYHYLLLRHNAGKIGYSYFVDKRNLTLKTIQEFKLGFAPNSWDLLFQYLSKKKYVVEDMIDAGAVVKKSTGDGYIDKFRNRVIFPLVETDNKIVGFAGRGLGDEQPKYLNTSETLVFHKSQFIYGLDKAKMTLKNSTAVFVEGYMDVISAHQAGFKNFIAASGTSITQGQLKITSRYTKDLIFCFDTDFAGVNATYRAVELAEKEGLNVKIAALPGRYKDIDELIKNDKKGVEDVLNNSVPVYDFYLATSLKKNDKTSAIGKKKIVEELTPLFSRISNKVTLNHYVKLLSEELGIDQTVISDLISRKTAISASEDSPTLDDDKILNIYRKTPEAYMLALLFKAPLDNIETFMYVDGQNTLNEKYFSNDTYKELYRRFSEFLSGEKGNFDIKYFSSNLPVELQKFTEELYLWDLDYVAKDDKLFKKEMENSFQRLKDTYVKKKRQEISQRIKQAELEKNEKLVRELTEEFNELS</sequence>
<evidence type="ECO:0000256" key="13">
    <source>
        <dbReference type="PIRNR" id="PIRNR002811"/>
    </source>
</evidence>
<dbReference type="GO" id="GO:0006269">
    <property type="term" value="P:DNA replication, synthesis of primer"/>
    <property type="evidence" value="ECO:0007669"/>
    <property type="project" value="UniProtKB-UniRule"/>
</dbReference>
<reference evidence="17 18" key="1">
    <citation type="journal article" date="2016" name="Nat. Commun.">
        <title>Thousands of microbial genomes shed light on interconnected biogeochemical processes in an aquifer system.</title>
        <authorList>
            <person name="Anantharaman K."/>
            <person name="Brown C.T."/>
            <person name="Hug L.A."/>
            <person name="Sharon I."/>
            <person name="Castelle C.J."/>
            <person name="Probst A.J."/>
            <person name="Thomas B.C."/>
            <person name="Singh A."/>
            <person name="Wilkins M.J."/>
            <person name="Karaoz U."/>
            <person name="Brodie E.L."/>
            <person name="Williams K.H."/>
            <person name="Hubbard S.S."/>
            <person name="Banfield J.F."/>
        </authorList>
    </citation>
    <scope>NUCLEOTIDE SEQUENCE [LARGE SCALE GENOMIC DNA]</scope>
</reference>
<comment type="domain">
    <text evidence="12">Contains an N-terminal zinc-binding domain, a central core domain that contains the primase activity, and a C-terminal DnaB-binding domain.</text>
</comment>
<dbReference type="AlphaFoldDB" id="A0A1F4UWR4"/>
<dbReference type="GO" id="GO:0003899">
    <property type="term" value="F:DNA-directed RNA polymerase activity"/>
    <property type="evidence" value="ECO:0007669"/>
    <property type="project" value="UniProtKB-UniRule"/>
</dbReference>
<dbReference type="Proteomes" id="UP000177371">
    <property type="component" value="Unassembled WGS sequence"/>
</dbReference>
<evidence type="ECO:0000313" key="18">
    <source>
        <dbReference type="Proteomes" id="UP000177371"/>
    </source>
</evidence>
<evidence type="ECO:0000256" key="11">
    <source>
        <dbReference type="ARBA" id="ARBA00023163"/>
    </source>
</evidence>
<dbReference type="FunFam" id="3.90.580.10:FF:000001">
    <property type="entry name" value="DNA primase"/>
    <property type="match status" value="1"/>
</dbReference>
<comment type="similarity">
    <text evidence="12 13">Belongs to the DnaG primase family.</text>
</comment>
<comment type="subunit">
    <text evidence="12">Monomer. Interacts with DnaB.</text>
</comment>
<dbReference type="InterPro" id="IPR002694">
    <property type="entry name" value="Znf_CHC2"/>
</dbReference>
<dbReference type="Pfam" id="PF08275">
    <property type="entry name" value="DNAG_N"/>
    <property type="match status" value="1"/>
</dbReference>
<evidence type="ECO:0000256" key="1">
    <source>
        <dbReference type="ARBA" id="ARBA00022478"/>
    </source>
</evidence>
<keyword evidence="10 12" id="KW-0238">DNA-binding</keyword>
<keyword evidence="4 12" id="KW-0548">Nucleotidyltransferase</keyword>
<protein>
    <recommendedName>
        <fullName evidence="12 13">DNA primase</fullName>
        <ecNumber evidence="12">2.7.7.101</ecNumber>
    </recommendedName>
</protein>
<gene>
    <name evidence="12" type="primary">dnaG</name>
    <name evidence="17" type="ORF">A2W32_04260</name>
</gene>
<dbReference type="CDD" id="cd03364">
    <property type="entry name" value="TOPRIM_DnaG_primases"/>
    <property type="match status" value="1"/>
</dbReference>
<keyword evidence="5 12" id="KW-0235">DNA replication</keyword>
<evidence type="ECO:0000313" key="17">
    <source>
        <dbReference type="EMBL" id="OGC49379.1"/>
    </source>
</evidence>
<dbReference type="PROSITE" id="PS50880">
    <property type="entry name" value="TOPRIM"/>
    <property type="match status" value="1"/>
</dbReference>
<dbReference type="Gene3D" id="3.90.980.10">
    <property type="entry name" value="DNA primase, catalytic core, N-terminal domain"/>
    <property type="match status" value="1"/>
</dbReference>
<evidence type="ECO:0000256" key="2">
    <source>
        <dbReference type="ARBA" id="ARBA00022515"/>
    </source>
</evidence>
<dbReference type="HAMAP" id="MF_00974">
    <property type="entry name" value="DNA_primase_DnaG"/>
    <property type="match status" value="1"/>
</dbReference>
<keyword evidence="3 12" id="KW-0808">Transferase</keyword>
<evidence type="ECO:0000256" key="12">
    <source>
        <dbReference type="HAMAP-Rule" id="MF_00974"/>
    </source>
</evidence>
<dbReference type="PANTHER" id="PTHR30313:SF2">
    <property type="entry name" value="DNA PRIMASE"/>
    <property type="match status" value="1"/>
</dbReference>
<dbReference type="Pfam" id="PF13155">
    <property type="entry name" value="Toprim_2"/>
    <property type="match status" value="1"/>
</dbReference>
<dbReference type="InterPro" id="IPR013264">
    <property type="entry name" value="DNAG_N"/>
</dbReference>
<dbReference type="Gene3D" id="3.90.580.10">
    <property type="entry name" value="Zinc finger, CHC2-type domain"/>
    <property type="match status" value="1"/>
</dbReference>
<dbReference type="STRING" id="1802610.A2W32_04260"/>
<dbReference type="GO" id="GO:1990077">
    <property type="term" value="C:primosome complex"/>
    <property type="evidence" value="ECO:0007669"/>
    <property type="project" value="UniProtKB-KW"/>
</dbReference>
<dbReference type="GO" id="GO:0000428">
    <property type="term" value="C:DNA-directed RNA polymerase complex"/>
    <property type="evidence" value="ECO:0007669"/>
    <property type="project" value="UniProtKB-KW"/>
</dbReference>
<dbReference type="InterPro" id="IPR036977">
    <property type="entry name" value="DNA_primase_Znf_CHC2"/>
</dbReference>
<evidence type="ECO:0000256" key="15">
    <source>
        <dbReference type="SAM" id="Coils"/>
    </source>
</evidence>